<keyword evidence="3" id="KW-1133">Transmembrane helix</keyword>
<dbReference type="EMBL" id="CP064942">
    <property type="protein sequence ID" value="QPH54099.1"/>
    <property type="molecule type" value="Genomic_DNA"/>
</dbReference>
<keyword evidence="6" id="KW-1185">Reference proteome</keyword>
<dbReference type="RefSeq" id="WP_196103308.1">
    <property type="nucleotide sequence ID" value="NZ_CP064942.1"/>
</dbReference>
<dbReference type="Gene3D" id="3.30.1330.60">
    <property type="entry name" value="OmpA-like domain"/>
    <property type="match status" value="1"/>
</dbReference>
<protein>
    <submittedName>
        <fullName evidence="5">Type VI secretion system protein TssL</fullName>
    </submittedName>
</protein>
<proteinExistence type="predicted"/>
<evidence type="ECO:0000313" key="5">
    <source>
        <dbReference type="EMBL" id="QPH54099.1"/>
    </source>
</evidence>
<dbReference type="PANTHER" id="PTHR38033:SF1">
    <property type="entry name" value="DOTU FAMILY TYPE IV_VI SECRETION SYSTEM PROTEIN"/>
    <property type="match status" value="1"/>
</dbReference>
<dbReference type="PANTHER" id="PTHR38033">
    <property type="entry name" value="MEMBRANE PROTEIN-RELATED"/>
    <property type="match status" value="1"/>
</dbReference>
<dbReference type="Pfam" id="PF09850">
    <property type="entry name" value="DotU"/>
    <property type="match status" value="1"/>
</dbReference>
<accession>A0A7S9LRS2</accession>
<dbReference type="InterPro" id="IPR017732">
    <property type="entry name" value="T4/T6SS_DotU"/>
</dbReference>
<dbReference type="PROSITE" id="PS51123">
    <property type="entry name" value="OMPA_2"/>
    <property type="match status" value="1"/>
</dbReference>
<dbReference type="Gene3D" id="1.25.40.590">
    <property type="entry name" value="Type IV / VI secretion system, DotU"/>
    <property type="match status" value="1"/>
</dbReference>
<feature type="transmembrane region" description="Helical" evidence="3">
    <location>
        <begin position="249"/>
        <end position="272"/>
    </location>
</feature>
<feature type="region of interest" description="Disordered" evidence="2">
    <location>
        <begin position="1"/>
        <end position="55"/>
    </location>
</feature>
<evidence type="ECO:0000259" key="4">
    <source>
        <dbReference type="PROSITE" id="PS51123"/>
    </source>
</evidence>
<feature type="compositionally biased region" description="Basic and acidic residues" evidence="2">
    <location>
        <begin position="417"/>
        <end position="431"/>
    </location>
</feature>
<organism evidence="5 6">
    <name type="scientific">Pontivivens ytuae</name>
    <dbReference type="NCBI Taxonomy" id="2789856"/>
    <lineage>
        <taxon>Bacteria</taxon>
        <taxon>Pseudomonadati</taxon>
        <taxon>Pseudomonadota</taxon>
        <taxon>Alphaproteobacteria</taxon>
        <taxon>Rhodobacterales</taxon>
        <taxon>Paracoccaceae</taxon>
        <taxon>Pontivivens</taxon>
    </lineage>
</organism>
<dbReference type="KEGG" id="poz:I0K15_20395"/>
<dbReference type="Proteomes" id="UP000594800">
    <property type="component" value="Chromosome"/>
</dbReference>
<dbReference type="Pfam" id="PF00691">
    <property type="entry name" value="OmpA"/>
    <property type="match status" value="1"/>
</dbReference>
<name>A0A7S9LRS2_9RHOB</name>
<feature type="compositionally biased region" description="Basic and acidic residues" evidence="2">
    <location>
        <begin position="1"/>
        <end position="17"/>
    </location>
</feature>
<dbReference type="InterPro" id="IPR038522">
    <property type="entry name" value="T4/T6SS_DotU_sf"/>
</dbReference>
<evidence type="ECO:0000256" key="3">
    <source>
        <dbReference type="SAM" id="Phobius"/>
    </source>
</evidence>
<evidence type="ECO:0000256" key="2">
    <source>
        <dbReference type="SAM" id="MobiDB-lite"/>
    </source>
</evidence>
<dbReference type="InterPro" id="IPR017733">
    <property type="entry name" value="OmpA-like_dom_proteobacteria"/>
</dbReference>
<dbReference type="CDD" id="cd07185">
    <property type="entry name" value="OmpA_C-like"/>
    <property type="match status" value="1"/>
</dbReference>
<dbReference type="SUPFAM" id="SSF103088">
    <property type="entry name" value="OmpA-like"/>
    <property type="match status" value="1"/>
</dbReference>
<dbReference type="NCBIfam" id="TIGR03350">
    <property type="entry name" value="type_VI_ompA"/>
    <property type="match status" value="1"/>
</dbReference>
<dbReference type="InterPro" id="IPR006665">
    <property type="entry name" value="OmpA-like"/>
</dbReference>
<sequence length="455" mass="48408">MSRDDPFFEPTDTDKTIIRPNPAGRRPAAPTPMPPPGPAARAAPPPPAPTAGAPAVPVSTAATGLNPLNAAASTLFSLVARIRNRAQHPDPAALRNSVAAEIRAFENAALQAGVHAQTVRVARYAICATLDDVVLNTPWGGQSAWTQQGMVITFHNETHGGDRFYDLLTRLEKAPSENLMLLEFLYVCLSLGFEGRLRVAPGGGEKHLAIRDGLARLIRTHRPQGERDLSANWKGMEVAHRLLSSWTPIWVTAGLTLGGLCAVFFGFSVALAGDTERLRGQISALDVDGVVTLARAAPPPPPPPPAPQVIERVQTVSSFLAPEIAQGLVTVDDRGNTLTVRIAGQAMFASASDTLSPDYEAVVDRVAAALEEEPGRIIVAGHSDNIPINTARFPSNLQLSLARAQSVMDRMAGTLADTDRLSAEGRADREPIASNDTPEGRAQNRRIEVILVKAG</sequence>
<evidence type="ECO:0000313" key="6">
    <source>
        <dbReference type="Proteomes" id="UP000594800"/>
    </source>
</evidence>
<reference evidence="5 6" key="1">
    <citation type="submission" date="2020-11" db="EMBL/GenBank/DDBJ databases">
        <title>Description of Pontivivens ytuae sp. nov. isolated from deep sea sediment of Mariana Trench.</title>
        <authorList>
            <person name="Wang Z."/>
            <person name="Sun Q.-L."/>
            <person name="Xu X.-D."/>
            <person name="Tang Y.-Z."/>
            <person name="Zhang J."/>
        </authorList>
    </citation>
    <scope>NUCLEOTIDE SEQUENCE [LARGE SCALE GENOMIC DNA]</scope>
    <source>
        <strain evidence="5 6">MT2928</strain>
    </source>
</reference>
<dbReference type="NCBIfam" id="NF038228">
    <property type="entry name" value="IcmH_DotU_IVB"/>
    <property type="match status" value="1"/>
</dbReference>
<feature type="compositionally biased region" description="Pro residues" evidence="2">
    <location>
        <begin position="29"/>
        <end position="49"/>
    </location>
</feature>
<dbReference type="NCBIfam" id="TIGR03349">
    <property type="entry name" value="IV_VI_DotU"/>
    <property type="match status" value="1"/>
</dbReference>
<feature type="domain" description="OmpA-like" evidence="4">
    <location>
        <begin position="335"/>
        <end position="455"/>
    </location>
</feature>
<dbReference type="InterPro" id="IPR036737">
    <property type="entry name" value="OmpA-like_sf"/>
</dbReference>
<dbReference type="AlphaFoldDB" id="A0A7S9LRS2"/>
<keyword evidence="1 3" id="KW-0472">Membrane</keyword>
<keyword evidence="3" id="KW-0812">Transmembrane</keyword>
<feature type="region of interest" description="Disordered" evidence="2">
    <location>
        <begin position="416"/>
        <end position="441"/>
    </location>
</feature>
<dbReference type="GO" id="GO:0016020">
    <property type="term" value="C:membrane"/>
    <property type="evidence" value="ECO:0007669"/>
    <property type="project" value="UniProtKB-UniRule"/>
</dbReference>
<evidence type="ECO:0000256" key="1">
    <source>
        <dbReference type="PROSITE-ProRule" id="PRU00473"/>
    </source>
</evidence>
<gene>
    <name evidence="5" type="primary">tssL</name>
    <name evidence="5" type="ORF">I0K15_20395</name>
</gene>
<feature type="compositionally biased region" description="Low complexity" evidence="2">
    <location>
        <begin position="19"/>
        <end position="28"/>
    </location>
</feature>